<protein>
    <submittedName>
        <fullName evidence="2">Pyruvate ferredoxin oxidoreductase, beta subunit</fullName>
    </submittedName>
</protein>
<organism evidence="2 3">
    <name type="scientific">Methanoculleus marisnigri</name>
    <dbReference type="NCBI Taxonomy" id="2198"/>
    <lineage>
        <taxon>Archaea</taxon>
        <taxon>Methanobacteriati</taxon>
        <taxon>Methanobacteriota</taxon>
        <taxon>Stenosarchaea group</taxon>
        <taxon>Methanomicrobia</taxon>
        <taxon>Methanomicrobiales</taxon>
        <taxon>Methanomicrobiaceae</taxon>
        <taxon>Methanoculleus</taxon>
    </lineage>
</organism>
<reference evidence="3" key="1">
    <citation type="journal article" date="2015" name="MBio">
        <title>Genome-Resolved Metagenomic Analysis Reveals Roles for Candidate Phyla and Other Microbial Community Members in Biogeochemical Transformations in Oil Reservoirs.</title>
        <authorList>
            <person name="Hu P."/>
            <person name="Tom L."/>
            <person name="Singh A."/>
            <person name="Thomas B.C."/>
            <person name="Baker B.J."/>
            <person name="Piceno Y.M."/>
            <person name="Andersen G.L."/>
            <person name="Banfield J.F."/>
        </authorList>
    </citation>
    <scope>NUCLEOTIDE SEQUENCE [LARGE SCALE GENOMIC DNA]</scope>
</reference>
<dbReference type="Gene3D" id="3.40.50.970">
    <property type="match status" value="1"/>
</dbReference>
<sequence>MKKALSIEGPKFIHILAPCPPGWRYPTEKTVEMGKLAVKTAQWILYEREFGKLAISGPSKAAMRKPAPIEDYINGQGRFKNLSPEVMSEIRQQVDRNIQRLSREEAGVC</sequence>
<dbReference type="EMBL" id="LGGD01000289">
    <property type="protein sequence ID" value="KUK59745.1"/>
    <property type="molecule type" value="Genomic_DNA"/>
</dbReference>
<evidence type="ECO:0000256" key="1">
    <source>
        <dbReference type="ARBA" id="ARBA00023002"/>
    </source>
</evidence>
<dbReference type="GO" id="GO:0016491">
    <property type="term" value="F:oxidoreductase activity"/>
    <property type="evidence" value="ECO:0007669"/>
    <property type="project" value="UniProtKB-KW"/>
</dbReference>
<evidence type="ECO:0000313" key="3">
    <source>
        <dbReference type="Proteomes" id="UP000054323"/>
    </source>
</evidence>
<proteinExistence type="predicted"/>
<dbReference type="SUPFAM" id="SSF52518">
    <property type="entry name" value="Thiamin diphosphate-binding fold (THDP-binding)"/>
    <property type="match status" value="1"/>
</dbReference>
<dbReference type="InterPro" id="IPR029061">
    <property type="entry name" value="THDP-binding"/>
</dbReference>
<dbReference type="AlphaFoldDB" id="A0A101GK96"/>
<dbReference type="Proteomes" id="UP000054323">
    <property type="component" value="Unassembled WGS sequence"/>
</dbReference>
<dbReference type="PATRIC" id="fig|2198.4.peg.478"/>
<dbReference type="InterPro" id="IPR051479">
    <property type="entry name" value="PorB-like"/>
</dbReference>
<dbReference type="GO" id="GO:0006082">
    <property type="term" value="P:organic acid metabolic process"/>
    <property type="evidence" value="ECO:0007669"/>
    <property type="project" value="UniProtKB-ARBA"/>
</dbReference>
<dbReference type="PANTHER" id="PTHR42897">
    <property type="entry name" value="PYRUVATE SYNTHASE SUBUNIT PORB"/>
    <property type="match status" value="1"/>
</dbReference>
<dbReference type="PANTHER" id="PTHR42897:SF2">
    <property type="entry name" value="PYRUVATE SYNTHASE SUBUNIT PORB"/>
    <property type="match status" value="1"/>
</dbReference>
<gene>
    <name evidence="2" type="ORF">XD82_1809</name>
</gene>
<evidence type="ECO:0000313" key="2">
    <source>
        <dbReference type="EMBL" id="KUK59745.1"/>
    </source>
</evidence>
<accession>A0A101GK96</accession>
<dbReference type="GO" id="GO:0044272">
    <property type="term" value="P:sulfur compound biosynthetic process"/>
    <property type="evidence" value="ECO:0007669"/>
    <property type="project" value="UniProtKB-ARBA"/>
</dbReference>
<name>A0A101GK96_9EURY</name>
<comment type="caution">
    <text evidence="2">The sequence shown here is derived from an EMBL/GenBank/DDBJ whole genome shotgun (WGS) entry which is preliminary data.</text>
</comment>
<keyword evidence="2" id="KW-0670">Pyruvate</keyword>
<keyword evidence="1" id="KW-0560">Oxidoreductase</keyword>